<keyword evidence="8" id="KW-1185">Reference proteome</keyword>
<dbReference type="InterPro" id="IPR010750">
    <property type="entry name" value="SGF29_tudor-like_dom"/>
</dbReference>
<dbReference type="Proteomes" id="UP000007431">
    <property type="component" value="Unassembled WGS sequence"/>
</dbReference>
<gene>
    <name evidence="7" type="ORF">SCHCODRAFT_52608</name>
</gene>
<name>D8PZU3_SCHCM</name>
<keyword evidence="4" id="KW-0539">Nucleus</keyword>
<dbReference type="Pfam" id="PF07039">
    <property type="entry name" value="SGF29_Tudor"/>
    <property type="match status" value="1"/>
</dbReference>
<dbReference type="HOGENOM" id="CLU_054783_0_0_1"/>
<dbReference type="FunCoup" id="D8PZU3">
    <property type="interactions" value="15"/>
</dbReference>
<dbReference type="InParanoid" id="D8PZU3"/>
<dbReference type="EMBL" id="GL377304">
    <property type="protein sequence ID" value="EFI99502.1"/>
    <property type="molecule type" value="Genomic_DNA"/>
</dbReference>
<accession>D8PZU3</accession>
<dbReference type="PANTHER" id="PTHR21539:SF0">
    <property type="entry name" value="SAGA-ASSOCIATED FACTOR 29"/>
    <property type="match status" value="1"/>
</dbReference>
<dbReference type="InterPro" id="IPR047287">
    <property type="entry name" value="Tudor_SGF29_rpt2"/>
</dbReference>
<feature type="domain" description="SGF29 C-terminal" evidence="6">
    <location>
        <begin position="189"/>
        <end position="336"/>
    </location>
</feature>
<proteinExistence type="predicted"/>
<comment type="subcellular location">
    <subcellularLocation>
        <location evidence="1">Nucleus</location>
    </subcellularLocation>
</comment>
<sequence>MDRRRASGNRPASSEEVQCWSQAASSLNTLNEVYSTPQTKETIGRANRLIAVWPEDDVLPIDGYEGLKRTAKKLMSALSEIRQTSDREIRALDETIEHLGVIIALRKHSEAFQPARDNRLTEKAPAKRAGSLDRRTHKRARGDSPAVNGGSVPPVAAARGVSVTLPNRSPAPLIPFSRDPKLRREALAKQLPLQEGRKVAFHPPQNKAGASATDEGDAWIMAIVVKYIVRDAEPQETGPAVEYNTTLRGIIPLPDADAPPTSAAHLNAYPEFPRGSAVLALYPDTSCFYRAEVVASPRDLAREKKTNVPSYKLKFDDDENQEHIVPAHVVVEWPMV</sequence>
<dbReference type="CDD" id="cd20394">
    <property type="entry name" value="Tudor_SGF29_rpt2"/>
    <property type="match status" value="1"/>
</dbReference>
<dbReference type="Gene3D" id="2.30.30.140">
    <property type="match status" value="1"/>
</dbReference>
<evidence type="ECO:0000256" key="3">
    <source>
        <dbReference type="ARBA" id="ARBA00023163"/>
    </source>
</evidence>
<dbReference type="eggNOG" id="KOG3038">
    <property type="taxonomic scope" value="Eukaryota"/>
</dbReference>
<evidence type="ECO:0000256" key="4">
    <source>
        <dbReference type="ARBA" id="ARBA00023242"/>
    </source>
</evidence>
<feature type="region of interest" description="Disordered" evidence="5">
    <location>
        <begin position="116"/>
        <end position="154"/>
    </location>
</feature>
<evidence type="ECO:0000256" key="5">
    <source>
        <dbReference type="SAM" id="MobiDB-lite"/>
    </source>
</evidence>
<dbReference type="VEuPathDB" id="FungiDB:SCHCODRAFT_02615091"/>
<evidence type="ECO:0000259" key="6">
    <source>
        <dbReference type="PROSITE" id="PS51518"/>
    </source>
</evidence>
<keyword evidence="2" id="KW-0805">Transcription regulation</keyword>
<dbReference type="STRING" id="578458.D8PZU3"/>
<evidence type="ECO:0000256" key="1">
    <source>
        <dbReference type="ARBA" id="ARBA00004123"/>
    </source>
</evidence>
<dbReference type="PROSITE" id="PS51518">
    <property type="entry name" value="SGF29_C"/>
    <property type="match status" value="1"/>
</dbReference>
<reference evidence="7 8" key="1">
    <citation type="journal article" date="2010" name="Nat. Biotechnol.">
        <title>Genome sequence of the model mushroom Schizophyllum commune.</title>
        <authorList>
            <person name="Ohm R.A."/>
            <person name="de Jong J.F."/>
            <person name="Lugones L.G."/>
            <person name="Aerts A."/>
            <person name="Kothe E."/>
            <person name="Stajich J.E."/>
            <person name="de Vries R.P."/>
            <person name="Record E."/>
            <person name="Levasseur A."/>
            <person name="Baker S.E."/>
            <person name="Bartholomew K.A."/>
            <person name="Coutinho P.M."/>
            <person name="Erdmann S."/>
            <person name="Fowler T.J."/>
            <person name="Gathman A.C."/>
            <person name="Lombard V."/>
            <person name="Henrissat B."/>
            <person name="Knabe N."/>
            <person name="Kuees U."/>
            <person name="Lilly W.W."/>
            <person name="Lindquist E."/>
            <person name="Lucas S."/>
            <person name="Magnuson J.K."/>
            <person name="Piumi F."/>
            <person name="Raudaskoski M."/>
            <person name="Salamov A."/>
            <person name="Schmutz J."/>
            <person name="Schwarze F.W.M.R."/>
            <person name="vanKuyk P.A."/>
            <person name="Horton J.S."/>
            <person name="Grigoriev I.V."/>
            <person name="Woesten H.A.B."/>
        </authorList>
    </citation>
    <scope>NUCLEOTIDE SEQUENCE [LARGE SCALE GENOMIC DNA]</scope>
    <source>
        <strain evidence="8">H4-8 / FGSC 9210</strain>
    </source>
</reference>
<dbReference type="GO" id="GO:0005634">
    <property type="term" value="C:nucleus"/>
    <property type="evidence" value="ECO:0007669"/>
    <property type="project" value="UniProtKB-SubCell"/>
</dbReference>
<feature type="compositionally biased region" description="Basic and acidic residues" evidence="5">
    <location>
        <begin position="116"/>
        <end position="134"/>
    </location>
</feature>
<evidence type="ECO:0000256" key="2">
    <source>
        <dbReference type="ARBA" id="ARBA00023015"/>
    </source>
</evidence>
<dbReference type="InterPro" id="IPR037802">
    <property type="entry name" value="SGF29"/>
</dbReference>
<organism evidence="8">
    <name type="scientific">Schizophyllum commune (strain H4-8 / FGSC 9210)</name>
    <name type="common">Split gill fungus</name>
    <dbReference type="NCBI Taxonomy" id="578458"/>
    <lineage>
        <taxon>Eukaryota</taxon>
        <taxon>Fungi</taxon>
        <taxon>Dikarya</taxon>
        <taxon>Basidiomycota</taxon>
        <taxon>Agaricomycotina</taxon>
        <taxon>Agaricomycetes</taxon>
        <taxon>Agaricomycetidae</taxon>
        <taxon>Agaricales</taxon>
        <taxon>Schizophyllaceae</taxon>
        <taxon>Schizophyllum</taxon>
    </lineage>
</organism>
<evidence type="ECO:0000313" key="7">
    <source>
        <dbReference type="EMBL" id="EFI99502.1"/>
    </source>
</evidence>
<keyword evidence="3" id="KW-0804">Transcription</keyword>
<protein>
    <recommendedName>
        <fullName evidence="6">SGF29 C-terminal domain-containing protein</fullName>
    </recommendedName>
</protein>
<dbReference type="GO" id="GO:0000124">
    <property type="term" value="C:SAGA complex"/>
    <property type="evidence" value="ECO:0007669"/>
    <property type="project" value="InterPro"/>
</dbReference>
<dbReference type="OMA" id="ASEYNHV"/>
<dbReference type="AlphaFoldDB" id="D8PZU3"/>
<evidence type="ECO:0000313" key="8">
    <source>
        <dbReference type="Proteomes" id="UP000007431"/>
    </source>
</evidence>
<dbReference type="PANTHER" id="PTHR21539">
    <property type="entry name" value="SAGA-ASSOCIATED FACTOR 29"/>
    <property type="match status" value="1"/>
</dbReference>